<name>A0A401GM05_9APHY</name>
<reference evidence="1 2" key="1">
    <citation type="journal article" date="2018" name="Sci. Rep.">
        <title>Genome sequence of the cauliflower mushroom Sparassis crispa (Hanabiratake) and its association with beneficial usage.</title>
        <authorList>
            <person name="Kiyama R."/>
            <person name="Furutani Y."/>
            <person name="Kawaguchi K."/>
            <person name="Nakanishi T."/>
        </authorList>
    </citation>
    <scope>NUCLEOTIDE SEQUENCE [LARGE SCALE GENOMIC DNA]</scope>
</reference>
<proteinExistence type="predicted"/>
<dbReference type="SUPFAM" id="SSF81383">
    <property type="entry name" value="F-box domain"/>
    <property type="match status" value="1"/>
</dbReference>
<evidence type="ECO:0008006" key="3">
    <source>
        <dbReference type="Google" id="ProtNLM"/>
    </source>
</evidence>
<keyword evidence="2" id="KW-1185">Reference proteome</keyword>
<sequence>MAVIMCSATCCCETGRTHQPVVVLPPEIFDHIIDFLWDDPSALAACSLTCRTWLPTTRLHLFRSVTLGGAHHCAQLNALLDASAAASTGIPRYIRELCILTPWMDEHGHLNHLGQGLTLLLPRLRAVQHLALANVLWNPSFSPTTKQEEECFLTFSPAVRTLRLSFVDFENPHDLLRFLSAYPQLRTVHMSNVSWGSNAGLGAPSPVVVPELGAGEKAIRIEDLTIVDTGQFQTAVEAMASLFLSPRFDLRLRRLHWGVYAFASRGPGFKNVLRRAGTHLEELQIALYSLDTDAALPDDVTLAHNTRLASLHIVSNTFAGVRCPWVPALLSTIASPRLSQIIFTFLGTVGVDWAHVDESLSHLPRTLPRLVVTFGIHGGETVDAIRSSLPRLSARGTRLDISVC</sequence>
<dbReference type="CDD" id="cd09917">
    <property type="entry name" value="F-box_SF"/>
    <property type="match status" value="1"/>
</dbReference>
<dbReference type="GeneID" id="38780168"/>
<evidence type="ECO:0000313" key="1">
    <source>
        <dbReference type="EMBL" id="GBE83251.1"/>
    </source>
</evidence>
<organism evidence="1 2">
    <name type="scientific">Sparassis crispa</name>
    <dbReference type="NCBI Taxonomy" id="139825"/>
    <lineage>
        <taxon>Eukaryota</taxon>
        <taxon>Fungi</taxon>
        <taxon>Dikarya</taxon>
        <taxon>Basidiomycota</taxon>
        <taxon>Agaricomycotina</taxon>
        <taxon>Agaricomycetes</taxon>
        <taxon>Polyporales</taxon>
        <taxon>Sparassidaceae</taxon>
        <taxon>Sparassis</taxon>
    </lineage>
</organism>
<gene>
    <name evidence="1" type="ORF">SCP_0502990</name>
</gene>
<dbReference type="EMBL" id="BFAD01000005">
    <property type="protein sequence ID" value="GBE83251.1"/>
    <property type="molecule type" value="Genomic_DNA"/>
</dbReference>
<dbReference type="SUPFAM" id="SSF52047">
    <property type="entry name" value="RNI-like"/>
    <property type="match status" value="1"/>
</dbReference>
<evidence type="ECO:0000313" key="2">
    <source>
        <dbReference type="Proteomes" id="UP000287166"/>
    </source>
</evidence>
<protein>
    <recommendedName>
        <fullName evidence="3">F-box domain-containing protein</fullName>
    </recommendedName>
</protein>
<dbReference type="InParanoid" id="A0A401GM05"/>
<dbReference type="STRING" id="139825.A0A401GM05"/>
<dbReference type="OrthoDB" id="2794288at2759"/>
<dbReference type="RefSeq" id="XP_027614164.1">
    <property type="nucleotide sequence ID" value="XM_027758363.1"/>
</dbReference>
<comment type="caution">
    <text evidence="1">The sequence shown here is derived from an EMBL/GenBank/DDBJ whole genome shotgun (WGS) entry which is preliminary data.</text>
</comment>
<dbReference type="InterPro" id="IPR036047">
    <property type="entry name" value="F-box-like_dom_sf"/>
</dbReference>
<accession>A0A401GM05</accession>
<dbReference type="Proteomes" id="UP000287166">
    <property type="component" value="Unassembled WGS sequence"/>
</dbReference>
<dbReference type="AlphaFoldDB" id="A0A401GM05"/>